<dbReference type="Proteomes" id="UP000078576">
    <property type="component" value="Unassembled WGS sequence"/>
</dbReference>
<evidence type="ECO:0000259" key="1">
    <source>
        <dbReference type="PROSITE" id="PS51502"/>
    </source>
</evidence>
<evidence type="ECO:0000313" key="2">
    <source>
        <dbReference type="EMBL" id="KUI56121.1"/>
    </source>
</evidence>
<dbReference type="Pfam" id="PF07876">
    <property type="entry name" value="Dabb"/>
    <property type="match status" value="1"/>
</dbReference>
<proteinExistence type="predicted"/>
<accession>A0A194UWZ6</accession>
<dbReference type="SMART" id="SM00886">
    <property type="entry name" value="Dabb"/>
    <property type="match status" value="1"/>
</dbReference>
<dbReference type="InterPro" id="IPR011008">
    <property type="entry name" value="Dimeric_a/b-barrel"/>
</dbReference>
<protein>
    <recommendedName>
        <fullName evidence="1">Stress-response A/B barrel domain-containing protein</fullName>
    </recommendedName>
</protein>
<reference evidence="3" key="1">
    <citation type="submission" date="2014-12" db="EMBL/GenBank/DDBJ databases">
        <title>Genome Sequence of Valsa Canker Pathogens Uncovers a Specific Adaption of Colonization on Woody Bark.</title>
        <authorList>
            <person name="Yin Z."/>
            <person name="Liu H."/>
            <person name="Gao X."/>
            <person name="Li Z."/>
            <person name="Song N."/>
            <person name="Ke X."/>
            <person name="Dai Q."/>
            <person name="Wu Y."/>
            <person name="Sun Y."/>
            <person name="Xu J.-R."/>
            <person name="Kang Z.K."/>
            <person name="Wang L."/>
            <person name="Huang L."/>
        </authorList>
    </citation>
    <scope>NUCLEOTIDE SEQUENCE [LARGE SCALE GENOMIC DNA]</scope>
    <source>
        <strain evidence="3">SXYL134</strain>
    </source>
</reference>
<dbReference type="EMBL" id="KN714686">
    <property type="protein sequence ID" value="KUI56121.1"/>
    <property type="molecule type" value="Genomic_DNA"/>
</dbReference>
<dbReference type="OrthoDB" id="3830014at2759"/>
<sequence>MSKLIHRITLFKLPGAENQAKLIAAYEKLAKDQSKDGKPYIAYLCAGIAHDDARSKGYTVVAQSKFHSLEDMKFYDEGCPAHKEFKATAKDLGPLEPPLMVYLEAAPTIDLTKA</sequence>
<name>A0A194UWZ6_CYTMA</name>
<dbReference type="AlphaFoldDB" id="A0A194UWZ6"/>
<organism evidence="2 3">
    <name type="scientific">Cytospora mali</name>
    <name type="common">Apple Valsa canker fungus</name>
    <name type="synonym">Valsa mali</name>
    <dbReference type="NCBI Taxonomy" id="578113"/>
    <lineage>
        <taxon>Eukaryota</taxon>
        <taxon>Fungi</taxon>
        <taxon>Dikarya</taxon>
        <taxon>Ascomycota</taxon>
        <taxon>Pezizomycotina</taxon>
        <taxon>Sordariomycetes</taxon>
        <taxon>Sordariomycetidae</taxon>
        <taxon>Diaporthales</taxon>
        <taxon>Cytosporaceae</taxon>
        <taxon>Cytospora</taxon>
    </lineage>
</organism>
<dbReference type="Gene3D" id="3.30.70.100">
    <property type="match status" value="1"/>
</dbReference>
<dbReference type="SUPFAM" id="SSF54909">
    <property type="entry name" value="Dimeric alpha+beta barrel"/>
    <property type="match status" value="1"/>
</dbReference>
<dbReference type="PROSITE" id="PS51502">
    <property type="entry name" value="S_R_A_B_BARREL"/>
    <property type="match status" value="1"/>
</dbReference>
<gene>
    <name evidence="2" type="ORF">VP1G_03527</name>
</gene>
<keyword evidence="3" id="KW-1185">Reference proteome</keyword>
<dbReference type="InterPro" id="IPR013097">
    <property type="entry name" value="Dabb"/>
</dbReference>
<evidence type="ECO:0000313" key="3">
    <source>
        <dbReference type="Proteomes" id="UP000078576"/>
    </source>
</evidence>
<feature type="domain" description="Stress-response A/B barrel" evidence="1">
    <location>
        <begin position="5"/>
        <end position="103"/>
    </location>
</feature>